<dbReference type="EMBL" id="OFTC01000028">
    <property type="protein sequence ID" value="SOZ36848.1"/>
    <property type="molecule type" value="Genomic_DNA"/>
</dbReference>
<organism evidence="1 2">
    <name type="scientific">Cupriavidus neocaledonicus</name>
    <dbReference type="NCBI Taxonomy" id="1040979"/>
    <lineage>
        <taxon>Bacteria</taxon>
        <taxon>Pseudomonadati</taxon>
        <taxon>Pseudomonadota</taxon>
        <taxon>Betaproteobacteria</taxon>
        <taxon>Burkholderiales</taxon>
        <taxon>Burkholderiaceae</taxon>
        <taxon>Cupriavidus</taxon>
    </lineage>
</organism>
<protein>
    <submittedName>
        <fullName evidence="1">Uncharacterized protein</fullName>
    </submittedName>
</protein>
<evidence type="ECO:0000313" key="2">
    <source>
        <dbReference type="Proteomes" id="UP000256710"/>
    </source>
</evidence>
<keyword evidence="2" id="KW-1185">Reference proteome</keyword>
<proteinExistence type="predicted"/>
<comment type="caution">
    <text evidence="1">The sequence shown here is derived from an EMBL/GenBank/DDBJ whole genome shotgun (WGS) entry which is preliminary data.</text>
</comment>
<gene>
    <name evidence="1" type="ORF">CBM2605_A60092</name>
</gene>
<name>A0ABY1V3C3_9BURK</name>
<evidence type="ECO:0000313" key="1">
    <source>
        <dbReference type="EMBL" id="SOZ36848.1"/>
    </source>
</evidence>
<reference evidence="1 2" key="1">
    <citation type="submission" date="2018-01" db="EMBL/GenBank/DDBJ databases">
        <authorList>
            <person name="Clerissi C."/>
        </authorList>
    </citation>
    <scope>NUCLEOTIDE SEQUENCE [LARGE SCALE GENOMIC DNA]</scope>
    <source>
        <strain evidence="1">Cupriavidus taiwanensis STM 6082</strain>
    </source>
</reference>
<accession>A0ABY1V3C3</accession>
<sequence>MLAVGAIEGGTLALDDLAHRLGAHLAWQAGAVVDKAIELEVAAGTVAADKVAQGAAAALDRLRQGVPHCLRQPVATRAAQAPGRRARMDAGAEQAFGCVDIAHAHHDCARQQHGLDRGTATARMAVQPGAVEGGIERLDAEGAQQRMRRQFRLRQRSPEDGAEAARIAEAQHDGAWPRAGCCWRRGAGPGLEHEVEVIVRARRWRLRQHPQRARHAQMHQQPAGRLRRVGADALQQQILAAALDPTHQALDQPRLEVWLDRPAQAAVAHRDRGYAPPHHMRQQAAPGHLDLGQFRHRTSPLVTAQNSCSAWRRRPAAPSSAL</sequence>
<dbReference type="Proteomes" id="UP000256710">
    <property type="component" value="Unassembled WGS sequence"/>
</dbReference>